<accession>A0ABR5S9R9</accession>
<keyword evidence="1" id="KW-0812">Transmembrane</keyword>
<sequence>MSKQFSTADTGAGRPWLVWALTVPFAVVLAVMASLVAMGLDEARSFGWLGPTDSDLDVAQMNRDEALGGAMMFGGAAVLLVLTFVVVLSAHAWRRDRPFRYWFWPMALVLIAVIIPFALIR</sequence>
<feature type="transmembrane region" description="Helical" evidence="1">
    <location>
        <begin position="70"/>
        <end position="93"/>
    </location>
</feature>
<organism evidence="2 3">
    <name type="scientific">Curtobacterium oceanosedimentum</name>
    <dbReference type="NCBI Taxonomy" id="465820"/>
    <lineage>
        <taxon>Bacteria</taxon>
        <taxon>Bacillati</taxon>
        <taxon>Actinomycetota</taxon>
        <taxon>Actinomycetes</taxon>
        <taxon>Micrococcales</taxon>
        <taxon>Microbacteriaceae</taxon>
        <taxon>Curtobacterium</taxon>
    </lineage>
</organism>
<keyword evidence="3" id="KW-1185">Reference proteome</keyword>
<evidence type="ECO:0000313" key="3">
    <source>
        <dbReference type="Proteomes" id="UP000078335"/>
    </source>
</evidence>
<keyword evidence="1" id="KW-0472">Membrane</keyword>
<gene>
    <name evidence="2" type="ORF">NS263_07840</name>
</gene>
<evidence type="ECO:0000256" key="1">
    <source>
        <dbReference type="SAM" id="Phobius"/>
    </source>
</evidence>
<reference evidence="2 3" key="1">
    <citation type="journal article" date="2016" name="Front. Microbiol.">
        <title>Genomic Resource of Rice Seed Associated Bacteria.</title>
        <authorList>
            <person name="Midha S."/>
            <person name="Bansal K."/>
            <person name="Sharma S."/>
            <person name="Kumar N."/>
            <person name="Patil P.P."/>
            <person name="Chaudhry V."/>
            <person name="Patil P.B."/>
        </authorList>
    </citation>
    <scope>NUCLEOTIDE SEQUENCE [LARGE SCALE GENOMIC DNA]</scope>
    <source>
        <strain evidence="2 3">NS263</strain>
    </source>
</reference>
<proteinExistence type="predicted"/>
<dbReference type="Proteomes" id="UP000078335">
    <property type="component" value="Unassembled WGS sequence"/>
</dbReference>
<dbReference type="EMBL" id="LDRB01000032">
    <property type="protein sequence ID" value="KTR40367.1"/>
    <property type="molecule type" value="Genomic_DNA"/>
</dbReference>
<feature type="transmembrane region" description="Helical" evidence="1">
    <location>
        <begin position="16"/>
        <end position="40"/>
    </location>
</feature>
<name>A0ABR5S9R9_9MICO</name>
<evidence type="ECO:0000313" key="2">
    <source>
        <dbReference type="EMBL" id="KTR40367.1"/>
    </source>
</evidence>
<dbReference type="RefSeq" id="WP_058728720.1">
    <property type="nucleotide sequence ID" value="NZ_LDRB01000032.1"/>
</dbReference>
<feature type="transmembrane region" description="Helical" evidence="1">
    <location>
        <begin position="99"/>
        <end position="120"/>
    </location>
</feature>
<keyword evidence="1" id="KW-1133">Transmembrane helix</keyword>
<protein>
    <submittedName>
        <fullName evidence="2">Uncharacterized protein</fullName>
    </submittedName>
</protein>
<comment type="caution">
    <text evidence="2">The sequence shown here is derived from an EMBL/GenBank/DDBJ whole genome shotgun (WGS) entry which is preliminary data.</text>
</comment>